<dbReference type="InterPro" id="IPR002496">
    <property type="entry name" value="PRib_AMP_CycHydrolase_dom"/>
</dbReference>
<evidence type="ECO:0000313" key="18">
    <source>
        <dbReference type="Proteomes" id="UP001501523"/>
    </source>
</evidence>
<keyword evidence="14 15" id="KW-0511">Multifunctional enzyme</keyword>
<dbReference type="InterPro" id="IPR008179">
    <property type="entry name" value="HisE"/>
</dbReference>
<dbReference type="HAMAP" id="MF_01020">
    <property type="entry name" value="HisE"/>
    <property type="match status" value="1"/>
</dbReference>
<keyword evidence="13 15" id="KW-0368">Histidine biosynthesis</keyword>
<dbReference type="Gene3D" id="1.10.287.1080">
    <property type="entry name" value="MazG-like"/>
    <property type="match status" value="1"/>
</dbReference>
<evidence type="ECO:0000256" key="2">
    <source>
        <dbReference type="ARBA" id="ARBA00001460"/>
    </source>
</evidence>
<comment type="subcellular location">
    <subcellularLocation>
        <location evidence="3 15">Cytoplasm</location>
    </subcellularLocation>
</comment>
<comment type="pathway">
    <text evidence="4 15">Amino-acid biosynthesis; L-histidine biosynthesis; L-histidine from 5-phospho-alpha-D-ribose 1-diphosphate: step 3/9.</text>
</comment>
<evidence type="ECO:0000256" key="7">
    <source>
        <dbReference type="ARBA" id="ARBA00008299"/>
    </source>
</evidence>
<organism evidence="17 18">
    <name type="scientific">Dokdonella soli</name>
    <dbReference type="NCBI Taxonomy" id="529810"/>
    <lineage>
        <taxon>Bacteria</taxon>
        <taxon>Pseudomonadati</taxon>
        <taxon>Pseudomonadota</taxon>
        <taxon>Gammaproteobacteria</taxon>
        <taxon>Lysobacterales</taxon>
        <taxon>Rhodanobacteraceae</taxon>
        <taxon>Dokdonella</taxon>
    </lineage>
</organism>
<evidence type="ECO:0000256" key="13">
    <source>
        <dbReference type="ARBA" id="ARBA00023102"/>
    </source>
</evidence>
<protein>
    <recommendedName>
        <fullName evidence="15">Histidine biosynthesis bifunctional protein HisIE</fullName>
    </recommendedName>
    <domain>
        <recommendedName>
            <fullName evidence="15">Phosphoribosyl-AMP cyclohydrolase</fullName>
            <shortName evidence="15">PRA-CH</shortName>
            <ecNumber evidence="15">3.5.4.19</ecNumber>
        </recommendedName>
    </domain>
    <domain>
        <recommendedName>
            <fullName evidence="15">Phosphoribosyl-ATP pyrophosphatase</fullName>
            <shortName evidence="15">PRA-PH</shortName>
            <ecNumber evidence="15">3.6.1.31</ecNumber>
        </recommendedName>
    </domain>
</protein>
<dbReference type="NCBIfam" id="TIGR03188">
    <property type="entry name" value="histidine_hisI"/>
    <property type="match status" value="1"/>
</dbReference>
<comment type="catalytic activity">
    <reaction evidence="2 15">
        <text>1-(5-phospho-beta-D-ribosyl)-ATP + H2O = 1-(5-phospho-beta-D-ribosyl)-5'-AMP + diphosphate + H(+)</text>
        <dbReference type="Rhea" id="RHEA:22828"/>
        <dbReference type="ChEBI" id="CHEBI:15377"/>
        <dbReference type="ChEBI" id="CHEBI:15378"/>
        <dbReference type="ChEBI" id="CHEBI:33019"/>
        <dbReference type="ChEBI" id="CHEBI:59457"/>
        <dbReference type="ChEBI" id="CHEBI:73183"/>
        <dbReference type="EC" id="3.6.1.31"/>
    </reaction>
</comment>
<evidence type="ECO:0000256" key="1">
    <source>
        <dbReference type="ARBA" id="ARBA00000024"/>
    </source>
</evidence>
<reference evidence="18" key="1">
    <citation type="journal article" date="2019" name="Int. J. Syst. Evol. Microbiol.">
        <title>The Global Catalogue of Microorganisms (GCM) 10K type strain sequencing project: providing services to taxonomists for standard genome sequencing and annotation.</title>
        <authorList>
            <consortium name="The Broad Institute Genomics Platform"/>
            <consortium name="The Broad Institute Genome Sequencing Center for Infectious Disease"/>
            <person name="Wu L."/>
            <person name="Ma J."/>
        </authorList>
    </citation>
    <scope>NUCLEOTIDE SEQUENCE [LARGE SCALE GENOMIC DNA]</scope>
    <source>
        <strain evidence="18">JCM 15421</strain>
    </source>
</reference>
<dbReference type="InterPro" id="IPR038019">
    <property type="entry name" value="PRib_AMP_CycHydrolase_sf"/>
</dbReference>
<evidence type="ECO:0000256" key="4">
    <source>
        <dbReference type="ARBA" id="ARBA00005169"/>
    </source>
</evidence>
<accession>A0ABP3U3Z9</accession>
<name>A0ABP3U3Z9_9GAMM</name>
<dbReference type="NCBIfam" id="NF002747">
    <property type="entry name" value="PRK02759.1"/>
    <property type="match status" value="1"/>
</dbReference>
<dbReference type="Gene3D" id="3.10.20.810">
    <property type="entry name" value="Phosphoribosyl-AMP cyclohydrolase"/>
    <property type="match status" value="1"/>
</dbReference>
<keyword evidence="12 15" id="KW-0067">ATP-binding</keyword>
<evidence type="ECO:0000256" key="8">
    <source>
        <dbReference type="ARBA" id="ARBA00022490"/>
    </source>
</evidence>
<dbReference type="InterPro" id="IPR021130">
    <property type="entry name" value="PRib-ATP_PPHydrolase-like"/>
</dbReference>
<comment type="catalytic activity">
    <reaction evidence="1 15">
        <text>1-(5-phospho-beta-D-ribosyl)-5'-AMP + H2O = 1-(5-phospho-beta-D-ribosyl)-5-[(5-phospho-beta-D-ribosylamino)methylideneamino]imidazole-4-carboxamide</text>
        <dbReference type="Rhea" id="RHEA:20049"/>
        <dbReference type="ChEBI" id="CHEBI:15377"/>
        <dbReference type="ChEBI" id="CHEBI:58435"/>
        <dbReference type="ChEBI" id="CHEBI:59457"/>
        <dbReference type="EC" id="3.5.4.19"/>
    </reaction>
</comment>
<dbReference type="Pfam" id="PF01503">
    <property type="entry name" value="PRA-PH"/>
    <property type="match status" value="1"/>
</dbReference>
<evidence type="ECO:0000256" key="14">
    <source>
        <dbReference type="ARBA" id="ARBA00023268"/>
    </source>
</evidence>
<evidence type="ECO:0000313" key="17">
    <source>
        <dbReference type="EMBL" id="GAA0723616.1"/>
    </source>
</evidence>
<comment type="pathway">
    <text evidence="5 15">Amino-acid biosynthesis; L-histidine biosynthesis; L-histidine from 5-phospho-alpha-D-ribose 1-diphosphate: step 2/9.</text>
</comment>
<sequence length="219" mass="23611">MNEPLIDALDWSTLDWSKGDGLLPLIVQHAHDGRVLMLGYTNREALALTLQTREIHFWSRSKQRLWRKGESSGHVLSLVSITADCDRDTLLCQTLPAGPTCHRGTASCFDGDAAAHPWLNELEALIAARAQADPSSSYVAKLLAGPPARRAQKVGEEGVETALAAVSGDRDALRGEAADLLFHLLVLLRGAGLTLADIIGELARRHRGDRAQPATGAKD</sequence>
<evidence type="ECO:0000256" key="9">
    <source>
        <dbReference type="ARBA" id="ARBA00022605"/>
    </source>
</evidence>
<dbReference type="PANTHER" id="PTHR42945:SF9">
    <property type="entry name" value="HISTIDINE BIOSYNTHESIS BIFUNCTIONAL PROTEIN HISIE"/>
    <property type="match status" value="1"/>
</dbReference>
<keyword evidence="10 15" id="KW-0547">Nucleotide-binding</keyword>
<dbReference type="EC" id="3.6.1.31" evidence="15"/>
<keyword evidence="18" id="KW-1185">Reference proteome</keyword>
<evidence type="ECO:0000256" key="15">
    <source>
        <dbReference type="HAMAP-Rule" id="MF_01019"/>
    </source>
</evidence>
<keyword evidence="9 15" id="KW-0028">Amino-acid biosynthesis</keyword>
<feature type="region of interest" description="Phosphoribosyl-ATP pyrophosphohydrolase" evidence="15">
    <location>
        <begin position="119"/>
        <end position="219"/>
    </location>
</feature>
<dbReference type="Proteomes" id="UP001501523">
    <property type="component" value="Unassembled WGS sequence"/>
</dbReference>
<dbReference type="CDD" id="cd11534">
    <property type="entry name" value="NTP-PPase_HisIE_like"/>
    <property type="match status" value="1"/>
</dbReference>
<evidence type="ECO:0000256" key="10">
    <source>
        <dbReference type="ARBA" id="ARBA00022741"/>
    </source>
</evidence>
<dbReference type="HAMAP" id="MF_01019">
    <property type="entry name" value="HisIE"/>
    <property type="match status" value="1"/>
</dbReference>
<evidence type="ECO:0000256" key="3">
    <source>
        <dbReference type="ARBA" id="ARBA00004496"/>
    </source>
</evidence>
<dbReference type="PANTHER" id="PTHR42945">
    <property type="entry name" value="HISTIDINE BIOSYNTHESIS BIFUNCTIONAL PROTEIN"/>
    <property type="match status" value="1"/>
</dbReference>
<proteinExistence type="inferred from homology"/>
<evidence type="ECO:0000256" key="11">
    <source>
        <dbReference type="ARBA" id="ARBA00022801"/>
    </source>
</evidence>
<evidence type="ECO:0000256" key="12">
    <source>
        <dbReference type="ARBA" id="ARBA00022840"/>
    </source>
</evidence>
<evidence type="ECO:0000259" key="16">
    <source>
        <dbReference type="Pfam" id="PF01502"/>
    </source>
</evidence>
<keyword evidence="11 15" id="KW-0378">Hydrolase</keyword>
<gene>
    <name evidence="15 17" type="primary">hisIE</name>
    <name evidence="15" type="synonym">hisI</name>
    <name evidence="17" type="ORF">GCM10009105_35780</name>
</gene>
<dbReference type="SUPFAM" id="SSF101386">
    <property type="entry name" value="all-alpha NTP pyrophosphatases"/>
    <property type="match status" value="1"/>
</dbReference>
<evidence type="ECO:0000256" key="6">
    <source>
        <dbReference type="ARBA" id="ARBA00007731"/>
    </source>
</evidence>
<dbReference type="InterPro" id="IPR023019">
    <property type="entry name" value="His_synth_HisIE"/>
</dbReference>
<comment type="similarity">
    <text evidence="7 15">In the N-terminal section; belongs to the PRA-CH family.</text>
</comment>
<comment type="similarity">
    <text evidence="6 15">In the C-terminal section; belongs to the PRA-PH family.</text>
</comment>
<keyword evidence="8 15" id="KW-0963">Cytoplasm</keyword>
<comment type="caution">
    <text evidence="17">The sequence shown here is derived from an EMBL/GenBank/DDBJ whole genome shotgun (WGS) entry which is preliminary data.</text>
</comment>
<dbReference type="SUPFAM" id="SSF141734">
    <property type="entry name" value="HisI-like"/>
    <property type="match status" value="1"/>
</dbReference>
<dbReference type="EC" id="3.5.4.19" evidence="15"/>
<feature type="domain" description="Phosphoribosyl-AMP cyclohydrolase" evidence="16">
    <location>
        <begin position="37"/>
        <end position="109"/>
    </location>
</feature>
<evidence type="ECO:0000256" key="5">
    <source>
        <dbReference type="ARBA" id="ARBA00005204"/>
    </source>
</evidence>
<dbReference type="EMBL" id="BAAAEU010000025">
    <property type="protein sequence ID" value="GAA0723616.1"/>
    <property type="molecule type" value="Genomic_DNA"/>
</dbReference>
<dbReference type="Pfam" id="PF01502">
    <property type="entry name" value="PRA-CH"/>
    <property type="match status" value="1"/>
</dbReference>
<feature type="region of interest" description="Phosphoribosyl-AMP cyclohydrolase" evidence="15">
    <location>
        <begin position="1"/>
        <end position="118"/>
    </location>
</feature>
<dbReference type="RefSeq" id="WP_343793724.1">
    <property type="nucleotide sequence ID" value="NZ_BAAAEU010000025.1"/>
</dbReference>